<feature type="domain" description="CBS" evidence="10">
    <location>
        <begin position="270"/>
        <end position="326"/>
    </location>
</feature>
<evidence type="ECO:0000256" key="6">
    <source>
        <dbReference type="ARBA" id="ARBA00023136"/>
    </source>
</evidence>
<dbReference type="GO" id="GO:0050660">
    <property type="term" value="F:flavin adenine dinucleotide binding"/>
    <property type="evidence" value="ECO:0007669"/>
    <property type="project" value="InterPro"/>
</dbReference>
<organism evidence="12 13">
    <name type="scientific">Lamprobacter modestohalophilus</name>
    <dbReference type="NCBI Taxonomy" id="1064514"/>
    <lineage>
        <taxon>Bacteria</taxon>
        <taxon>Pseudomonadati</taxon>
        <taxon>Pseudomonadota</taxon>
        <taxon>Gammaproteobacteria</taxon>
        <taxon>Chromatiales</taxon>
        <taxon>Chromatiaceae</taxon>
        <taxon>Lamprobacter</taxon>
    </lineage>
</organism>
<sequence length="419" mass="46727">MDPLVAILLMILLLLLEGFFSGSEIALVHADKFRLRARAAKGDRGAGLALRMFERPEVLLTTTLVGTNIAVVVLTTLGTLLMIQAFGPLGELYAFLILTPLLLVFGEIVPKSVYQQKADELAPTVVYVLRLFSILLYPLVWIFSQVARTAARLVRGPRSASSLFITRQQFSTLVDMADRGAEVELFDRKRIERAIRFGDTTVGEAMVPLAEITALNHLRSTHDAVQLVRQSGFNRLPVYQGNIGNVTGVVTLTVWDLMDEAVKAKPLGELVRPALYVSPLQLIHELLPVLREREDHMAIVVDEFGSAIGLISMEDILEEVVGEIEVGYDFDEYHQKRKRHYQRIDQGLYLFDSRVPISELNALLGIDLPATEFHTAGGFVEARLRHIPAVGENVLHAGWRFTVTEANERAVLKLKIERA</sequence>
<dbReference type="EMBL" id="NRRY01000040">
    <property type="protein sequence ID" value="MBK1620453.1"/>
    <property type="molecule type" value="Genomic_DNA"/>
</dbReference>
<dbReference type="InterPro" id="IPR036318">
    <property type="entry name" value="FAD-bd_PCMH-like_sf"/>
</dbReference>
<evidence type="ECO:0000313" key="13">
    <source>
        <dbReference type="Proteomes" id="UP001138768"/>
    </source>
</evidence>
<dbReference type="SUPFAM" id="SSF54631">
    <property type="entry name" value="CBS-domain pair"/>
    <property type="match status" value="1"/>
</dbReference>
<dbReference type="Gene3D" id="3.10.580.10">
    <property type="entry name" value="CBS-domain"/>
    <property type="match status" value="1"/>
</dbReference>
<dbReference type="PROSITE" id="PS51846">
    <property type="entry name" value="CNNM"/>
    <property type="match status" value="1"/>
</dbReference>
<evidence type="ECO:0008006" key="14">
    <source>
        <dbReference type="Google" id="ProtNLM"/>
    </source>
</evidence>
<evidence type="ECO:0000256" key="7">
    <source>
        <dbReference type="PROSITE-ProRule" id="PRU00703"/>
    </source>
</evidence>
<dbReference type="Proteomes" id="UP001138768">
    <property type="component" value="Unassembled WGS sequence"/>
</dbReference>
<comment type="subcellular location">
    <subcellularLocation>
        <location evidence="1">Membrane</location>
        <topology evidence="1">Multi-pass membrane protein</topology>
    </subcellularLocation>
</comment>
<dbReference type="AlphaFoldDB" id="A0A9X0WBE2"/>
<evidence type="ECO:0000313" key="12">
    <source>
        <dbReference type="EMBL" id="MBK1620453.1"/>
    </source>
</evidence>
<keyword evidence="6 8" id="KW-0472">Membrane</keyword>
<dbReference type="RefSeq" id="WP_200247420.1">
    <property type="nucleotide sequence ID" value="NZ_NRRY01000040.1"/>
</dbReference>
<feature type="transmembrane region" description="Helical" evidence="9">
    <location>
        <begin position="92"/>
        <end position="109"/>
    </location>
</feature>
<dbReference type="InterPro" id="IPR002550">
    <property type="entry name" value="CNNM"/>
</dbReference>
<accession>A0A9X0WBE2</accession>
<dbReference type="PANTHER" id="PTHR22777:SF17">
    <property type="entry name" value="UPF0053 PROTEIN SLL0260"/>
    <property type="match status" value="1"/>
</dbReference>
<evidence type="ECO:0000256" key="5">
    <source>
        <dbReference type="ARBA" id="ARBA00023122"/>
    </source>
</evidence>
<comment type="caution">
    <text evidence="12">The sequence shown here is derived from an EMBL/GenBank/DDBJ whole genome shotgun (WGS) entry which is preliminary data.</text>
</comment>
<dbReference type="GO" id="GO:0005886">
    <property type="term" value="C:plasma membrane"/>
    <property type="evidence" value="ECO:0007669"/>
    <property type="project" value="TreeGrafter"/>
</dbReference>
<keyword evidence="4 8" id="KW-1133">Transmembrane helix</keyword>
<dbReference type="SMART" id="SM01091">
    <property type="entry name" value="CorC_HlyC"/>
    <property type="match status" value="1"/>
</dbReference>
<dbReference type="Pfam" id="PF01595">
    <property type="entry name" value="CNNM"/>
    <property type="match status" value="1"/>
</dbReference>
<proteinExistence type="predicted"/>
<dbReference type="Gene3D" id="3.30.465.10">
    <property type="match status" value="1"/>
</dbReference>
<evidence type="ECO:0000259" key="11">
    <source>
        <dbReference type="PROSITE" id="PS51846"/>
    </source>
</evidence>
<dbReference type="InterPro" id="IPR046342">
    <property type="entry name" value="CBS_dom_sf"/>
</dbReference>
<dbReference type="PANTHER" id="PTHR22777">
    <property type="entry name" value="HEMOLYSIN-RELATED"/>
    <property type="match status" value="1"/>
</dbReference>
<dbReference type="SUPFAM" id="SSF56176">
    <property type="entry name" value="FAD-binding/transporter-associated domain-like"/>
    <property type="match status" value="1"/>
</dbReference>
<name>A0A9X0WBE2_9GAMM</name>
<evidence type="ECO:0000256" key="9">
    <source>
        <dbReference type="SAM" id="Phobius"/>
    </source>
</evidence>
<keyword evidence="2 8" id="KW-0812">Transmembrane</keyword>
<evidence type="ECO:0000259" key="10">
    <source>
        <dbReference type="PROSITE" id="PS51371"/>
    </source>
</evidence>
<evidence type="ECO:0000256" key="4">
    <source>
        <dbReference type="ARBA" id="ARBA00022989"/>
    </source>
</evidence>
<keyword evidence="5 7" id="KW-0129">CBS domain</keyword>
<feature type="transmembrane region" description="Helical" evidence="9">
    <location>
        <begin position="58"/>
        <end position="80"/>
    </location>
</feature>
<dbReference type="CDD" id="cd04590">
    <property type="entry name" value="CBS_pair_CorC_HlyC_assoc"/>
    <property type="match status" value="1"/>
</dbReference>
<feature type="domain" description="CNNM transmembrane" evidence="11">
    <location>
        <begin position="1"/>
        <end position="190"/>
    </location>
</feature>
<dbReference type="InterPro" id="IPR005170">
    <property type="entry name" value="Transptr-assoc_dom"/>
</dbReference>
<evidence type="ECO:0000256" key="3">
    <source>
        <dbReference type="ARBA" id="ARBA00022737"/>
    </source>
</evidence>
<keyword evidence="13" id="KW-1185">Reference proteome</keyword>
<dbReference type="InterPro" id="IPR044751">
    <property type="entry name" value="Ion_transp-like_CBS"/>
</dbReference>
<evidence type="ECO:0000256" key="2">
    <source>
        <dbReference type="ARBA" id="ARBA00022692"/>
    </source>
</evidence>
<keyword evidence="3" id="KW-0677">Repeat</keyword>
<protein>
    <recommendedName>
        <fullName evidence="14">HlyC/CorC family transporter</fullName>
    </recommendedName>
</protein>
<dbReference type="Pfam" id="PF00571">
    <property type="entry name" value="CBS"/>
    <property type="match status" value="1"/>
</dbReference>
<evidence type="ECO:0000256" key="8">
    <source>
        <dbReference type="PROSITE-ProRule" id="PRU01193"/>
    </source>
</evidence>
<dbReference type="PROSITE" id="PS51371">
    <property type="entry name" value="CBS"/>
    <property type="match status" value="1"/>
</dbReference>
<gene>
    <name evidence="12" type="ORF">CKO42_18835</name>
</gene>
<dbReference type="InterPro" id="IPR000644">
    <property type="entry name" value="CBS_dom"/>
</dbReference>
<reference evidence="12 13" key="1">
    <citation type="journal article" date="2020" name="Microorganisms">
        <title>Osmotic Adaptation and Compatible Solute Biosynthesis of Phototrophic Bacteria as Revealed from Genome Analyses.</title>
        <authorList>
            <person name="Imhoff J.F."/>
            <person name="Rahn T."/>
            <person name="Kunzel S."/>
            <person name="Keller A."/>
            <person name="Neulinger S.C."/>
        </authorList>
    </citation>
    <scope>NUCLEOTIDE SEQUENCE [LARGE SCALE GENOMIC DNA]</scope>
    <source>
        <strain evidence="12 13">DSM 25653</strain>
    </source>
</reference>
<dbReference type="Pfam" id="PF03471">
    <property type="entry name" value="CorC_HlyC"/>
    <property type="match status" value="1"/>
</dbReference>
<evidence type="ECO:0000256" key="1">
    <source>
        <dbReference type="ARBA" id="ARBA00004141"/>
    </source>
</evidence>
<feature type="transmembrane region" description="Helical" evidence="9">
    <location>
        <begin position="121"/>
        <end position="143"/>
    </location>
</feature>
<dbReference type="InterPro" id="IPR016169">
    <property type="entry name" value="FAD-bd_PCMH_sub2"/>
</dbReference>